<dbReference type="AlphaFoldDB" id="A0A1F8BDR6"/>
<keyword evidence="1" id="KW-1133">Transmembrane helix</keyword>
<comment type="caution">
    <text evidence="2">The sequence shown here is derived from an EMBL/GenBank/DDBJ whole genome shotgun (WGS) entry which is preliminary data.</text>
</comment>
<evidence type="ECO:0000313" key="2">
    <source>
        <dbReference type="EMBL" id="OGM61458.1"/>
    </source>
</evidence>
<feature type="transmembrane region" description="Helical" evidence="1">
    <location>
        <begin position="12"/>
        <end position="36"/>
    </location>
</feature>
<protein>
    <submittedName>
        <fullName evidence="2">Uncharacterized protein</fullName>
    </submittedName>
</protein>
<organism evidence="2 3">
    <name type="scientific">Candidatus Woesebacteria bacterium RIFCSPLOWO2_01_FULL_39_14</name>
    <dbReference type="NCBI Taxonomy" id="1802518"/>
    <lineage>
        <taxon>Bacteria</taxon>
        <taxon>Candidatus Woeseibacteriota</taxon>
    </lineage>
</organism>
<name>A0A1F8BDR6_9BACT</name>
<gene>
    <name evidence="2" type="ORF">A3A52_01420</name>
</gene>
<evidence type="ECO:0000313" key="3">
    <source>
        <dbReference type="Proteomes" id="UP000177060"/>
    </source>
</evidence>
<dbReference type="EMBL" id="MGHE01000043">
    <property type="protein sequence ID" value="OGM61458.1"/>
    <property type="molecule type" value="Genomic_DNA"/>
</dbReference>
<accession>A0A1F8BDR6</accession>
<sequence>MKGFSPSSRGFFFNFRILVGPLLLILIILSFAFYAVTTGYGRVKKQIEEYRIAKKEETNLREKLASIKNIRPDVLDQADFTLVALPQKNPATFLISQLRLNAEESSITIKEISTSRSQKKDDLVNSMIINVDTESSDVGSITTFMENISDLTPISLIVGSEGTLNQTEAKYEQELEISFYWSALPTTLPSISEPLKNLTSEQTEILERISSLKQPILGDLKSQQPLDREIPFN</sequence>
<reference evidence="2 3" key="1">
    <citation type="journal article" date="2016" name="Nat. Commun.">
        <title>Thousands of microbial genomes shed light on interconnected biogeochemical processes in an aquifer system.</title>
        <authorList>
            <person name="Anantharaman K."/>
            <person name="Brown C.T."/>
            <person name="Hug L.A."/>
            <person name="Sharon I."/>
            <person name="Castelle C.J."/>
            <person name="Probst A.J."/>
            <person name="Thomas B.C."/>
            <person name="Singh A."/>
            <person name="Wilkins M.J."/>
            <person name="Karaoz U."/>
            <person name="Brodie E.L."/>
            <person name="Williams K.H."/>
            <person name="Hubbard S.S."/>
            <person name="Banfield J.F."/>
        </authorList>
    </citation>
    <scope>NUCLEOTIDE SEQUENCE [LARGE SCALE GENOMIC DNA]</scope>
</reference>
<keyword evidence="1" id="KW-0472">Membrane</keyword>
<evidence type="ECO:0000256" key="1">
    <source>
        <dbReference type="SAM" id="Phobius"/>
    </source>
</evidence>
<keyword evidence="1" id="KW-0812">Transmembrane</keyword>
<dbReference type="Proteomes" id="UP000177060">
    <property type="component" value="Unassembled WGS sequence"/>
</dbReference>
<proteinExistence type="predicted"/>